<dbReference type="OrthoDB" id="1658288at2759"/>
<dbReference type="AlphaFoldDB" id="A0A5M3Z5N2"/>
<keyword evidence="2" id="KW-1185">Reference proteome</keyword>
<dbReference type="SUPFAM" id="SSF52540">
    <property type="entry name" value="P-loop containing nucleoside triphosphate hydrolases"/>
    <property type="match status" value="1"/>
</dbReference>
<dbReference type="Gene3D" id="1.25.40.10">
    <property type="entry name" value="Tetratricopeptide repeat domain"/>
    <property type="match status" value="1"/>
</dbReference>
<proteinExistence type="predicted"/>
<protein>
    <submittedName>
        <fullName evidence="1">TPR-like protein</fullName>
    </submittedName>
</protein>
<gene>
    <name evidence="1" type="ORF">ATEIFO6365_0008003700</name>
</gene>
<sequence>MVRRVTEDDIGLRVLYLPSEKEKAQSADEVIDIVAIHAHCFGGLVVLKALLEAYYYEDEWPGIFHSTTGLVFFGTPFRGAEGLSQVEMIEAALREYDEESVQGEVLQILAPGNEFLQDLVDKFGKLRSLPNKAEVACFFELRPSNVGAIRFAVRKTRLAAEFARKNHRRFSAVFWINGSSKQTIQQSFASIAQQIPDTELADVSRSRSLSEAAIDTSVKSILQWLSLPSNRQWLLLFDNVDHEPGDESADSGSYNLREFLPPVDHGSILITSRLKSLQQYGTYLDLQAVSDDQALRILEGNSKSQIQVIEALGGLPLALTQAGAYLRSTKMPARAWAKLYEDTWKSLMKSQCRSLLQEATHGNESALTTWNMSYARVETENSDAAHLLKLWAFLDYGHLWHGLIAHAIHLESYVEVPGWLRSLANDELRFYDAIGILTRYSLVDHLETLSTYTMHPVVHKWCSQLIFDNSARFEVIILKNMVFKYAAQGNPELAELSYNQTRTVIECDPQILETRDPHLLYYIGQTYEAQNYLAKAEELYHQVLREIRDAPGRGKELGALYLAALHHLIELGKLHQYRGNLEKAEKLYGLVSSAVKDSPVFDEKTSVLHAAVLHNFPELGELHQDHGNLEKAEKAYGQFLSSINDAPA</sequence>
<dbReference type="EMBL" id="BLJY01000008">
    <property type="protein sequence ID" value="GFF18096.1"/>
    <property type="molecule type" value="Genomic_DNA"/>
</dbReference>
<comment type="caution">
    <text evidence="1">The sequence shown here is derived from an EMBL/GenBank/DDBJ whole genome shotgun (WGS) entry which is preliminary data.</text>
</comment>
<dbReference type="VEuPathDB" id="FungiDB:ATEG_08733"/>
<dbReference type="PANTHER" id="PTHR35205">
    <property type="entry name" value="NB-ARC AND TPR DOMAIN PROTEIN"/>
    <property type="match status" value="1"/>
</dbReference>
<dbReference type="PANTHER" id="PTHR35205:SF1">
    <property type="entry name" value="ZU5 DOMAIN-CONTAINING PROTEIN"/>
    <property type="match status" value="1"/>
</dbReference>
<reference evidence="1 2" key="1">
    <citation type="submission" date="2020-01" db="EMBL/GenBank/DDBJ databases">
        <title>Aspergillus terreus IFO 6365 whole genome shotgun sequence.</title>
        <authorList>
            <person name="Kanamasa S."/>
            <person name="Takahashi H."/>
        </authorList>
    </citation>
    <scope>NUCLEOTIDE SEQUENCE [LARGE SCALE GENOMIC DNA]</scope>
    <source>
        <strain evidence="1 2">IFO 6365</strain>
    </source>
</reference>
<dbReference type="Proteomes" id="UP000452235">
    <property type="component" value="Unassembled WGS sequence"/>
</dbReference>
<dbReference type="InterPro" id="IPR011990">
    <property type="entry name" value="TPR-like_helical_dom_sf"/>
</dbReference>
<evidence type="ECO:0000313" key="2">
    <source>
        <dbReference type="Proteomes" id="UP000452235"/>
    </source>
</evidence>
<organism evidence="1 2">
    <name type="scientific">Aspergillus terreus</name>
    <dbReference type="NCBI Taxonomy" id="33178"/>
    <lineage>
        <taxon>Eukaryota</taxon>
        <taxon>Fungi</taxon>
        <taxon>Dikarya</taxon>
        <taxon>Ascomycota</taxon>
        <taxon>Pezizomycotina</taxon>
        <taxon>Eurotiomycetes</taxon>
        <taxon>Eurotiomycetidae</taxon>
        <taxon>Eurotiales</taxon>
        <taxon>Aspergillaceae</taxon>
        <taxon>Aspergillus</taxon>
        <taxon>Aspergillus subgen. Circumdati</taxon>
    </lineage>
</organism>
<dbReference type="SUPFAM" id="SSF48452">
    <property type="entry name" value="TPR-like"/>
    <property type="match status" value="1"/>
</dbReference>
<evidence type="ECO:0000313" key="1">
    <source>
        <dbReference type="EMBL" id="GFF18096.1"/>
    </source>
</evidence>
<accession>A0A5M3Z5N2</accession>
<name>A0A5M3Z5N2_ASPTE</name>
<dbReference type="InterPro" id="IPR027417">
    <property type="entry name" value="P-loop_NTPase"/>
</dbReference>
<dbReference type="Gene3D" id="3.40.50.300">
    <property type="entry name" value="P-loop containing nucleotide triphosphate hydrolases"/>
    <property type="match status" value="1"/>
</dbReference>